<name>K9CUL4_SPHYA</name>
<dbReference type="RefSeq" id="WP_004209264.1">
    <property type="nucleotide sequence ID" value="NZ_JH992904.1"/>
</dbReference>
<sequence>MIDFNPTGWIRSFIAVGGTIYLSADGVRIGYSPENEVATEAVRAIGREPESWRAVKAQLSVFTGEADA</sequence>
<gene>
    <name evidence="1" type="ORF">HMPREF9718_02149</name>
</gene>
<keyword evidence="2" id="KW-1185">Reference proteome</keyword>
<accession>K9CUL4</accession>
<comment type="caution">
    <text evidence="1">The sequence shown here is derived from an EMBL/GenBank/DDBJ whole genome shotgun (WGS) entry which is preliminary data.</text>
</comment>
<reference evidence="1 2" key="1">
    <citation type="submission" date="2012-09" db="EMBL/GenBank/DDBJ databases">
        <title>The Genome Sequence of Sphingobium yanoikuyae ATCC 51230.</title>
        <authorList>
            <consortium name="The Broad Institute Genome Sequencing Platform"/>
            <person name="Earl A."/>
            <person name="Ward D."/>
            <person name="Feldgarden M."/>
            <person name="Gevers D."/>
            <person name="Huys G."/>
            <person name="Walker B."/>
            <person name="Young S.K."/>
            <person name="Zeng Q."/>
            <person name="Gargeya S."/>
            <person name="Fitzgerald M."/>
            <person name="Haas B."/>
            <person name="Abouelleil A."/>
            <person name="Alvarado L."/>
            <person name="Arachchi H.M."/>
            <person name="Berlin A.M."/>
            <person name="Chapman S.B."/>
            <person name="Goldberg J."/>
            <person name="Griggs A."/>
            <person name="Gujja S."/>
            <person name="Hansen M."/>
            <person name="Howarth C."/>
            <person name="Imamovic A."/>
            <person name="Larimer J."/>
            <person name="McCowen C."/>
            <person name="Montmayeur A."/>
            <person name="Murphy C."/>
            <person name="Neiman D."/>
            <person name="Pearson M."/>
            <person name="Priest M."/>
            <person name="Roberts A."/>
            <person name="Saif S."/>
            <person name="Shea T."/>
            <person name="Sisk P."/>
            <person name="Sykes S."/>
            <person name="Wortman J."/>
            <person name="Nusbaum C."/>
            <person name="Birren B."/>
        </authorList>
    </citation>
    <scope>NUCLEOTIDE SEQUENCE [LARGE SCALE GENOMIC DNA]</scope>
    <source>
        <strain evidence="1 2">ATCC 51230</strain>
    </source>
</reference>
<evidence type="ECO:0000313" key="1">
    <source>
        <dbReference type="EMBL" id="EKU74621.1"/>
    </source>
</evidence>
<organism evidence="1 2">
    <name type="scientific">Sphingobium yanoikuyae ATCC 51230</name>
    <dbReference type="NCBI Taxonomy" id="883163"/>
    <lineage>
        <taxon>Bacteria</taxon>
        <taxon>Pseudomonadati</taxon>
        <taxon>Pseudomonadota</taxon>
        <taxon>Alphaproteobacteria</taxon>
        <taxon>Sphingomonadales</taxon>
        <taxon>Sphingomonadaceae</taxon>
        <taxon>Sphingobium</taxon>
    </lineage>
</organism>
<proteinExistence type="predicted"/>
<dbReference type="Proteomes" id="UP000009887">
    <property type="component" value="Unassembled WGS sequence"/>
</dbReference>
<evidence type="ECO:0000313" key="2">
    <source>
        <dbReference type="Proteomes" id="UP000009887"/>
    </source>
</evidence>
<protein>
    <submittedName>
        <fullName evidence="1">Uncharacterized protein</fullName>
    </submittedName>
</protein>
<dbReference type="EMBL" id="AGZU01000008">
    <property type="protein sequence ID" value="EKU74621.1"/>
    <property type="molecule type" value="Genomic_DNA"/>
</dbReference>
<dbReference type="HOGENOM" id="CLU_2791867_0_0_5"/>
<dbReference type="AlphaFoldDB" id="K9CUL4"/>